<reference evidence="2 3" key="1">
    <citation type="submission" date="2018-10" db="EMBL/GenBank/DDBJ databases">
        <title>Sequencing the genomes of 1000 actinobacteria strains.</title>
        <authorList>
            <person name="Klenk H.-P."/>
        </authorList>
    </citation>
    <scope>NUCLEOTIDE SEQUENCE [LARGE SCALE GENOMIC DNA]</scope>
    <source>
        <strain evidence="2 3">DSM 44267</strain>
    </source>
</reference>
<dbReference type="EMBL" id="RBXT01000001">
    <property type="protein sequence ID" value="RKT78432.1"/>
    <property type="molecule type" value="Genomic_DNA"/>
</dbReference>
<gene>
    <name evidence="2" type="ORF">DFJ68_1878</name>
</gene>
<evidence type="ECO:0000313" key="3">
    <source>
        <dbReference type="Proteomes" id="UP000278440"/>
    </source>
</evidence>
<dbReference type="OrthoDB" id="4867126at2"/>
<evidence type="ECO:0000313" key="2">
    <source>
        <dbReference type="EMBL" id="RKT78432.1"/>
    </source>
</evidence>
<protein>
    <submittedName>
        <fullName evidence="2">Uncharacterized protein</fullName>
    </submittedName>
</protein>
<organism evidence="2 3">
    <name type="scientific">Terracoccus luteus</name>
    <dbReference type="NCBI Taxonomy" id="53356"/>
    <lineage>
        <taxon>Bacteria</taxon>
        <taxon>Bacillati</taxon>
        <taxon>Actinomycetota</taxon>
        <taxon>Actinomycetes</taxon>
        <taxon>Micrococcales</taxon>
        <taxon>Intrasporangiaceae</taxon>
        <taxon>Terracoccus</taxon>
    </lineage>
</organism>
<sequence>MSQPTPTSPTANAGRPASVAPSRTSWWRRNAVGLALLPVAVAAALAGNGQRLQTLWWEGDLHAVQRPGDDGIVRFVDEYDDGHHRWAIEPAVSLVGVVPATTLPGYDGSPQEVQLPTGARLWRVTLHVDAPSDMILSGCRLALADADGTRWEAGSNALQSSAIEPASPCTPPGQVGPTWLPGAPRPTTDDGAERPPAYDVDSYVVTSGDAAPTEVWLWWNPPEFAALPLSGPGGAGGEVSSGG</sequence>
<keyword evidence="3" id="KW-1185">Reference proteome</keyword>
<dbReference type="AlphaFoldDB" id="A0A495XWT2"/>
<dbReference type="RefSeq" id="WP_121032649.1">
    <property type="nucleotide sequence ID" value="NZ_RBXT01000001.1"/>
</dbReference>
<feature type="compositionally biased region" description="Polar residues" evidence="1">
    <location>
        <begin position="1"/>
        <end position="11"/>
    </location>
</feature>
<feature type="region of interest" description="Disordered" evidence="1">
    <location>
        <begin position="161"/>
        <end position="198"/>
    </location>
</feature>
<dbReference type="Proteomes" id="UP000278440">
    <property type="component" value="Unassembled WGS sequence"/>
</dbReference>
<accession>A0A495XWT2</accession>
<comment type="caution">
    <text evidence="2">The sequence shown here is derived from an EMBL/GenBank/DDBJ whole genome shotgun (WGS) entry which is preliminary data.</text>
</comment>
<feature type="region of interest" description="Disordered" evidence="1">
    <location>
        <begin position="1"/>
        <end position="22"/>
    </location>
</feature>
<evidence type="ECO:0000256" key="1">
    <source>
        <dbReference type="SAM" id="MobiDB-lite"/>
    </source>
</evidence>
<name>A0A495XWT2_9MICO</name>
<proteinExistence type="predicted"/>